<dbReference type="EMBL" id="KL198030">
    <property type="protein sequence ID" value="KDQ15854.1"/>
    <property type="molecule type" value="Genomic_DNA"/>
</dbReference>
<dbReference type="STRING" id="930990.A0A067MK07"/>
<dbReference type="OrthoDB" id="2152248at2759"/>
<dbReference type="HOGENOM" id="CLU_048444_1_0_1"/>
<name>A0A067MK07_BOTB1</name>
<sequence>MADSDAITKTSLLVGGLKVQVFGASGESELPVAALFIIHGRLGSAAAVEGFAISILNHAKERQANGEEAARDLIVVTLDHRNHGSRLIDEKANKGWRDGNERHAVDMYTVLDGTARDVSFLIDFLPAYLYPLDEREIVEWAVAGVSLGGHSAWVLLKDEPRVKIGIPIIGCPDLLALMTQRAERNSLKLVPPYLPNSLRTYISKHGPAGAPFASKGPNNPFLNKSILVLSGAEDRVVPWTCSEDFVKRLEVGERGEKKVIVQAGVGHKLTPEMSIEAAKFIWRRALAKV</sequence>
<dbReference type="Proteomes" id="UP000027195">
    <property type="component" value="Unassembled WGS sequence"/>
</dbReference>
<dbReference type="AlphaFoldDB" id="A0A067MK07"/>
<dbReference type="PANTHER" id="PTHR47381">
    <property type="entry name" value="ALPHA/BETA-HYDROLASES SUPERFAMILY PROTEIN"/>
    <property type="match status" value="1"/>
</dbReference>
<keyword evidence="2" id="KW-1185">Reference proteome</keyword>
<organism evidence="1 2">
    <name type="scientific">Botryobasidium botryosum (strain FD-172 SS1)</name>
    <dbReference type="NCBI Taxonomy" id="930990"/>
    <lineage>
        <taxon>Eukaryota</taxon>
        <taxon>Fungi</taxon>
        <taxon>Dikarya</taxon>
        <taxon>Basidiomycota</taxon>
        <taxon>Agaricomycotina</taxon>
        <taxon>Agaricomycetes</taxon>
        <taxon>Cantharellales</taxon>
        <taxon>Botryobasidiaceae</taxon>
        <taxon>Botryobasidium</taxon>
    </lineage>
</organism>
<reference evidence="2" key="1">
    <citation type="journal article" date="2014" name="Proc. Natl. Acad. Sci. U.S.A.">
        <title>Extensive sampling of basidiomycete genomes demonstrates inadequacy of the white-rot/brown-rot paradigm for wood decay fungi.</title>
        <authorList>
            <person name="Riley R."/>
            <person name="Salamov A.A."/>
            <person name="Brown D.W."/>
            <person name="Nagy L.G."/>
            <person name="Floudas D."/>
            <person name="Held B.W."/>
            <person name="Levasseur A."/>
            <person name="Lombard V."/>
            <person name="Morin E."/>
            <person name="Otillar R."/>
            <person name="Lindquist E.A."/>
            <person name="Sun H."/>
            <person name="LaButti K.M."/>
            <person name="Schmutz J."/>
            <person name="Jabbour D."/>
            <person name="Luo H."/>
            <person name="Baker S.E."/>
            <person name="Pisabarro A.G."/>
            <person name="Walton J.D."/>
            <person name="Blanchette R.A."/>
            <person name="Henrissat B."/>
            <person name="Martin F."/>
            <person name="Cullen D."/>
            <person name="Hibbett D.S."/>
            <person name="Grigoriev I.V."/>
        </authorList>
    </citation>
    <scope>NUCLEOTIDE SEQUENCE [LARGE SCALE GENOMIC DNA]</scope>
    <source>
        <strain evidence="2">FD-172 SS1</strain>
    </source>
</reference>
<evidence type="ECO:0000313" key="2">
    <source>
        <dbReference type="Proteomes" id="UP000027195"/>
    </source>
</evidence>
<gene>
    <name evidence="1" type="ORF">BOTBODRAFT_173524</name>
</gene>
<evidence type="ECO:0008006" key="3">
    <source>
        <dbReference type="Google" id="ProtNLM"/>
    </source>
</evidence>
<proteinExistence type="predicted"/>
<dbReference type="PANTHER" id="PTHR47381:SF3">
    <property type="entry name" value="ALPHA_BETA-HYDROLASES SUPERFAMILY PROTEIN"/>
    <property type="match status" value="1"/>
</dbReference>
<dbReference type="Gene3D" id="3.40.50.1820">
    <property type="entry name" value="alpha/beta hydrolase"/>
    <property type="match status" value="1"/>
</dbReference>
<dbReference type="InParanoid" id="A0A067MK07"/>
<dbReference type="InterPro" id="IPR029058">
    <property type="entry name" value="AB_hydrolase_fold"/>
</dbReference>
<evidence type="ECO:0000313" key="1">
    <source>
        <dbReference type="EMBL" id="KDQ15854.1"/>
    </source>
</evidence>
<dbReference type="SUPFAM" id="SSF53474">
    <property type="entry name" value="alpha/beta-Hydrolases"/>
    <property type="match status" value="1"/>
</dbReference>
<protein>
    <recommendedName>
        <fullName evidence="3">Peptidase S9 prolyl oligopeptidase catalytic domain-containing protein</fullName>
    </recommendedName>
</protein>
<accession>A0A067MK07</accession>